<dbReference type="InParanoid" id="F4R4B0"/>
<dbReference type="KEGG" id="mlr:MELLADRAFT_101307"/>
<name>F4R4B0_MELLP</name>
<accession>F4R4B0</accession>
<feature type="compositionally biased region" description="Basic and acidic residues" evidence="1">
    <location>
        <begin position="356"/>
        <end position="366"/>
    </location>
</feature>
<dbReference type="RefSeq" id="XP_007403717.1">
    <property type="nucleotide sequence ID" value="XM_007403655.1"/>
</dbReference>
<feature type="region of interest" description="Disordered" evidence="1">
    <location>
        <begin position="333"/>
        <end position="366"/>
    </location>
</feature>
<dbReference type="GeneID" id="18921332"/>
<feature type="transmembrane region" description="Helical" evidence="2">
    <location>
        <begin position="199"/>
        <end position="217"/>
    </location>
</feature>
<feature type="transmembrane region" description="Helical" evidence="2">
    <location>
        <begin position="117"/>
        <end position="137"/>
    </location>
</feature>
<keyword evidence="2" id="KW-0812">Transmembrane</keyword>
<evidence type="ECO:0000256" key="2">
    <source>
        <dbReference type="SAM" id="Phobius"/>
    </source>
</evidence>
<reference evidence="4" key="1">
    <citation type="journal article" date="2011" name="Proc. Natl. Acad. Sci. U.S.A.">
        <title>Obligate biotrophy features unraveled by the genomic analysis of rust fungi.</title>
        <authorList>
            <person name="Duplessis S."/>
            <person name="Cuomo C.A."/>
            <person name="Lin Y.-C."/>
            <person name="Aerts A."/>
            <person name="Tisserant E."/>
            <person name="Veneault-Fourrey C."/>
            <person name="Joly D.L."/>
            <person name="Hacquard S."/>
            <person name="Amselem J."/>
            <person name="Cantarel B.L."/>
            <person name="Chiu R."/>
            <person name="Coutinho P.M."/>
            <person name="Feau N."/>
            <person name="Field M."/>
            <person name="Frey P."/>
            <person name="Gelhaye E."/>
            <person name="Goldberg J."/>
            <person name="Grabherr M.G."/>
            <person name="Kodira C.D."/>
            <person name="Kohler A."/>
            <person name="Kuees U."/>
            <person name="Lindquist E.A."/>
            <person name="Lucas S.M."/>
            <person name="Mago R."/>
            <person name="Mauceli E."/>
            <person name="Morin E."/>
            <person name="Murat C."/>
            <person name="Pangilinan J.L."/>
            <person name="Park R."/>
            <person name="Pearson M."/>
            <person name="Quesneville H."/>
            <person name="Rouhier N."/>
            <person name="Sakthikumar S."/>
            <person name="Salamov A.A."/>
            <person name="Schmutz J."/>
            <person name="Selles B."/>
            <person name="Shapiro H."/>
            <person name="Tanguay P."/>
            <person name="Tuskan G.A."/>
            <person name="Henrissat B."/>
            <person name="Van de Peer Y."/>
            <person name="Rouze P."/>
            <person name="Ellis J.G."/>
            <person name="Dodds P.N."/>
            <person name="Schein J.E."/>
            <person name="Zhong S."/>
            <person name="Hamelin R.C."/>
            <person name="Grigoriev I.V."/>
            <person name="Szabo L.J."/>
            <person name="Martin F."/>
        </authorList>
    </citation>
    <scope>NUCLEOTIDE SEQUENCE [LARGE SCALE GENOMIC DNA]</scope>
    <source>
        <strain evidence="4">98AG31 / pathotype 3-4-7</strain>
    </source>
</reference>
<feature type="transmembrane region" description="Helical" evidence="2">
    <location>
        <begin position="77"/>
        <end position="97"/>
    </location>
</feature>
<protein>
    <submittedName>
        <fullName evidence="3">Uncharacterized protein</fullName>
    </submittedName>
</protein>
<keyword evidence="4" id="KW-1185">Reference proteome</keyword>
<gene>
    <name evidence="3" type="ORF">MELLADRAFT_101307</name>
</gene>
<evidence type="ECO:0000256" key="1">
    <source>
        <dbReference type="SAM" id="MobiDB-lite"/>
    </source>
</evidence>
<dbReference type="HOGENOM" id="CLU_607016_0_0_1"/>
<dbReference type="Proteomes" id="UP000001072">
    <property type="component" value="Unassembled WGS sequence"/>
</dbReference>
<proteinExistence type="predicted"/>
<feature type="compositionally biased region" description="Polar residues" evidence="1">
    <location>
        <begin position="333"/>
        <end position="342"/>
    </location>
</feature>
<sequence>MPSQYLGCLCTISVWHLRFFAHPKCQTDIHHPLTSSTDMGLSTIELVASSLGTSLVGGVSILLASKLDFLKEQRWRGPKVVVCIAAAVSAILAWATNLMEVITREQESVQGQSSGPGIAYGLMVLVFGLTGTLKRLTAWSRLNRENTTSVALQTTLTWVAWIFIALAMIESLVFLFMSIMSVQPPSLVLVCGLRISSRAISAVLEMIYIWSLIGYLLTNATHNISFKPIYEICKHAEVRLSSSFFKHGHITASNSLTFEDFSSGILALIVIAECSHPSAFPDLAKERIASRRSESIPEKYDSPRSFLSVRLDSSNLSECARDIIKEAGLGIQTTTEGTTPGIPQSGKAVGHGSSVDQRDHPSDSELSRFVDCTTPSISYVSQTDLPETIKDASIIEEIKESKDLIHRNHSIQIDANEDALLIFRTTEGYEIRGIMIMGHVNSSKGFLSKSG</sequence>
<feature type="transmembrane region" description="Helical" evidence="2">
    <location>
        <begin position="45"/>
        <end position="65"/>
    </location>
</feature>
<keyword evidence="2" id="KW-0472">Membrane</keyword>
<evidence type="ECO:0000313" key="4">
    <source>
        <dbReference type="Proteomes" id="UP000001072"/>
    </source>
</evidence>
<evidence type="ECO:0000313" key="3">
    <source>
        <dbReference type="EMBL" id="EGG12779.1"/>
    </source>
</evidence>
<dbReference type="OrthoDB" id="10438404at2759"/>
<dbReference type="EMBL" id="GL883090">
    <property type="protein sequence ID" value="EGG12779.1"/>
    <property type="molecule type" value="Genomic_DNA"/>
</dbReference>
<organism evidence="4">
    <name type="scientific">Melampsora larici-populina (strain 98AG31 / pathotype 3-4-7)</name>
    <name type="common">Poplar leaf rust fungus</name>
    <dbReference type="NCBI Taxonomy" id="747676"/>
    <lineage>
        <taxon>Eukaryota</taxon>
        <taxon>Fungi</taxon>
        <taxon>Dikarya</taxon>
        <taxon>Basidiomycota</taxon>
        <taxon>Pucciniomycotina</taxon>
        <taxon>Pucciniomycetes</taxon>
        <taxon>Pucciniales</taxon>
        <taxon>Melampsoraceae</taxon>
        <taxon>Melampsora</taxon>
    </lineage>
</organism>
<feature type="transmembrane region" description="Helical" evidence="2">
    <location>
        <begin position="158"/>
        <end position="179"/>
    </location>
</feature>
<dbReference type="AlphaFoldDB" id="F4R4B0"/>
<dbReference type="VEuPathDB" id="FungiDB:MELLADRAFT_101307"/>
<keyword evidence="2" id="KW-1133">Transmembrane helix</keyword>